<dbReference type="RefSeq" id="WP_099595309.1">
    <property type="nucleotide sequence ID" value="NZ_JARTLO010000058.1"/>
</dbReference>
<dbReference type="Proteomes" id="UP001173597">
    <property type="component" value="Unassembled WGS sequence"/>
</dbReference>
<keyword evidence="4" id="KW-1185">Reference proteome</keyword>
<organism evidence="1 3">
    <name type="scientific">Serratia nevei</name>
    <dbReference type="NCBI Taxonomy" id="2703794"/>
    <lineage>
        <taxon>Bacteria</taxon>
        <taxon>Pseudomonadati</taxon>
        <taxon>Pseudomonadota</taxon>
        <taxon>Gammaproteobacteria</taxon>
        <taxon>Enterobacterales</taxon>
        <taxon>Yersiniaceae</taxon>
        <taxon>Serratia</taxon>
    </lineage>
</organism>
<reference evidence="1" key="1">
    <citation type="submission" date="2023-01" db="EMBL/GenBank/DDBJ databases">
        <title>Genomic dissection of endemic carbapenem resistance: metallo-beta-lactamase gene dissemination through clonal, plasmid and integron transfer pathways.</title>
        <authorList>
            <person name="Macesic N."/>
        </authorList>
    </citation>
    <scope>NUCLEOTIDE SEQUENCE</scope>
    <source>
        <strain evidence="2">CPO382</strain>
        <strain evidence="1">CPO573</strain>
    </source>
</reference>
<comment type="caution">
    <text evidence="1">The sequence shown here is derived from an EMBL/GenBank/DDBJ whole genome shotgun (WGS) entry which is preliminary data.</text>
</comment>
<dbReference type="EMBL" id="JARTOI010000087">
    <property type="protein sequence ID" value="MDK5173962.1"/>
    <property type="molecule type" value="Genomic_DNA"/>
</dbReference>
<protein>
    <submittedName>
        <fullName evidence="1">Uncharacterized protein</fullName>
    </submittedName>
</protein>
<dbReference type="AlphaFoldDB" id="A0AAW6XCX0"/>
<accession>A0AAW6XCX0</accession>
<evidence type="ECO:0000313" key="2">
    <source>
        <dbReference type="EMBL" id="MDK5173962.1"/>
    </source>
</evidence>
<evidence type="ECO:0000313" key="1">
    <source>
        <dbReference type="EMBL" id="MDK4769202.1"/>
    </source>
</evidence>
<evidence type="ECO:0000313" key="4">
    <source>
        <dbReference type="Proteomes" id="UP001174748"/>
    </source>
</evidence>
<dbReference type="EMBL" id="JARTLO010000058">
    <property type="protein sequence ID" value="MDK4769202.1"/>
    <property type="molecule type" value="Genomic_DNA"/>
</dbReference>
<name>A0AAW6XCX0_9GAMM</name>
<gene>
    <name evidence="1" type="ORF">P9854_25900</name>
    <name evidence="2" type="ORF">P9921_26370</name>
</gene>
<evidence type="ECO:0000313" key="3">
    <source>
        <dbReference type="Proteomes" id="UP001173597"/>
    </source>
</evidence>
<sequence>MDKTKINYRKGGNGIRTSITLSSSIVETWLIAKGLDDEDWDTCMAALRKAVEETPESKEGETFQSMVEWFLLSDIRDCIRGLQ</sequence>
<dbReference type="Proteomes" id="UP001174748">
    <property type="component" value="Unassembled WGS sequence"/>
</dbReference>
<proteinExistence type="predicted"/>